<protein>
    <submittedName>
        <fullName evidence="1">Secreted protein</fullName>
    </submittedName>
</protein>
<accession>A0A5K3EYJ2</accession>
<name>A0A5K3EYJ2_MESCO</name>
<sequence length="91" mass="10126">MLFFEISTSVSLWKEPFSACVKTDANSLNCTITRSQIFVLLSLQHFNAVFRNSSSKTISFIKECGGSQVGLQVGTAGRCRIHSIIQAFRYT</sequence>
<proteinExistence type="predicted"/>
<dbReference type="AlphaFoldDB" id="A0A5K3EYJ2"/>
<reference evidence="1" key="1">
    <citation type="submission" date="2019-11" db="UniProtKB">
        <authorList>
            <consortium name="WormBaseParasite"/>
        </authorList>
    </citation>
    <scope>IDENTIFICATION</scope>
</reference>
<organism evidence="1">
    <name type="scientific">Mesocestoides corti</name>
    <name type="common">Flatworm</name>
    <dbReference type="NCBI Taxonomy" id="53468"/>
    <lineage>
        <taxon>Eukaryota</taxon>
        <taxon>Metazoa</taxon>
        <taxon>Spiralia</taxon>
        <taxon>Lophotrochozoa</taxon>
        <taxon>Platyhelminthes</taxon>
        <taxon>Cestoda</taxon>
        <taxon>Eucestoda</taxon>
        <taxon>Cyclophyllidea</taxon>
        <taxon>Mesocestoididae</taxon>
        <taxon>Mesocestoides</taxon>
    </lineage>
</organism>
<evidence type="ECO:0000313" key="1">
    <source>
        <dbReference type="WBParaSite" id="MCU_004154-RA"/>
    </source>
</evidence>
<dbReference type="WBParaSite" id="MCU_004154-RA">
    <property type="protein sequence ID" value="MCU_004154-RA"/>
    <property type="gene ID" value="MCU_004154"/>
</dbReference>